<accession>A0AAN7VWK9</accession>
<dbReference type="Proteomes" id="UP001310594">
    <property type="component" value="Unassembled WGS sequence"/>
</dbReference>
<evidence type="ECO:0000256" key="4">
    <source>
        <dbReference type="SAM" id="MobiDB-lite"/>
    </source>
</evidence>
<proteinExistence type="inferred from homology"/>
<comment type="function">
    <text evidence="3">Required for the function of coenzyme Q in the respiratory chain. May serve as a chaperone or may be involved in the transport of Q6 from its site of synthesis to the catalytic sites of the respiratory complexes.</text>
</comment>
<dbReference type="InterPro" id="IPR023393">
    <property type="entry name" value="START-like_dom_sf"/>
</dbReference>
<feature type="region of interest" description="Disordered" evidence="4">
    <location>
        <begin position="138"/>
        <end position="164"/>
    </location>
</feature>
<feature type="compositionally biased region" description="Basic and acidic residues" evidence="4">
    <location>
        <begin position="193"/>
        <end position="209"/>
    </location>
</feature>
<reference evidence="6" key="1">
    <citation type="submission" date="2023-08" db="EMBL/GenBank/DDBJ databases">
        <title>Black Yeasts Isolated from many extreme environments.</title>
        <authorList>
            <person name="Coleine C."/>
            <person name="Stajich J.E."/>
            <person name="Selbmann L."/>
        </authorList>
    </citation>
    <scope>NUCLEOTIDE SEQUENCE</scope>
    <source>
        <strain evidence="6">CCFEE 5810</strain>
    </source>
</reference>
<dbReference type="SUPFAM" id="SSF55961">
    <property type="entry name" value="Bet v1-like"/>
    <property type="match status" value="1"/>
</dbReference>
<evidence type="ECO:0000259" key="5">
    <source>
        <dbReference type="Pfam" id="PF03364"/>
    </source>
</evidence>
<evidence type="ECO:0000313" key="6">
    <source>
        <dbReference type="EMBL" id="KAK5689893.1"/>
    </source>
</evidence>
<dbReference type="GO" id="GO:0005739">
    <property type="term" value="C:mitochondrion"/>
    <property type="evidence" value="ECO:0007669"/>
    <property type="project" value="TreeGrafter"/>
</dbReference>
<feature type="domain" description="Coenzyme Q-binding protein COQ10 START" evidence="5">
    <location>
        <begin position="60"/>
        <end position="246"/>
    </location>
</feature>
<dbReference type="AlphaFoldDB" id="A0AAN7VWK9"/>
<feature type="compositionally biased region" description="Basic and acidic residues" evidence="4">
    <location>
        <begin position="155"/>
        <end position="164"/>
    </location>
</feature>
<evidence type="ECO:0000256" key="1">
    <source>
        <dbReference type="ARBA" id="ARBA00006885"/>
    </source>
</evidence>
<comment type="similarity">
    <text evidence="1">Belongs to the COQ10 family.</text>
</comment>
<evidence type="ECO:0000256" key="3">
    <source>
        <dbReference type="ARBA" id="ARBA00024947"/>
    </source>
</evidence>
<dbReference type="GO" id="GO:0045333">
    <property type="term" value="P:cellular respiration"/>
    <property type="evidence" value="ECO:0007669"/>
    <property type="project" value="InterPro"/>
</dbReference>
<sequence>MATRTLRPVSAAAVQIAKRTTPAFTCRTSAAFARQQQQQRQFSLNPFAGPQTLVATRTLPYPGKAIYDVISDVSNYSKFLPYVQSSTVTKTSQPASNGKTYPEEAKLVIGFNGDVSESFTSRVYCVPETIVEAVSGQTDTGLGEEEIAHHSARSTNREDDPSRKDTVLTHLATKWLLKPYPYKPPPASAIHPDTTHNNHHETSDLPSEEKCDVTLSVEFAFANPMYAALSSAAAPTVAEKMIDAFEKRVRMVMEGPAHAETDRKGLESVIKSK</sequence>
<comment type="subunit">
    <text evidence="2">Interacts with coenzyme Q.</text>
</comment>
<feature type="region of interest" description="Disordered" evidence="4">
    <location>
        <begin position="184"/>
        <end position="209"/>
    </location>
</feature>
<dbReference type="Pfam" id="PF03364">
    <property type="entry name" value="Polyketide_cyc"/>
    <property type="match status" value="1"/>
</dbReference>
<dbReference type="PANTHER" id="PTHR12901">
    <property type="entry name" value="SPERM PROTEIN HOMOLOG"/>
    <property type="match status" value="1"/>
</dbReference>
<organism evidence="6 7">
    <name type="scientific">Elasticomyces elasticus</name>
    <dbReference type="NCBI Taxonomy" id="574655"/>
    <lineage>
        <taxon>Eukaryota</taxon>
        <taxon>Fungi</taxon>
        <taxon>Dikarya</taxon>
        <taxon>Ascomycota</taxon>
        <taxon>Pezizomycotina</taxon>
        <taxon>Dothideomycetes</taxon>
        <taxon>Dothideomycetidae</taxon>
        <taxon>Mycosphaerellales</taxon>
        <taxon>Teratosphaeriaceae</taxon>
        <taxon>Elasticomyces</taxon>
    </lineage>
</organism>
<evidence type="ECO:0000256" key="2">
    <source>
        <dbReference type="ARBA" id="ARBA00011814"/>
    </source>
</evidence>
<dbReference type="EMBL" id="JAVRQU010000028">
    <property type="protein sequence ID" value="KAK5689893.1"/>
    <property type="molecule type" value="Genomic_DNA"/>
</dbReference>
<comment type="caution">
    <text evidence="6">The sequence shown here is derived from an EMBL/GenBank/DDBJ whole genome shotgun (WGS) entry which is preliminary data.</text>
</comment>
<dbReference type="PANTHER" id="PTHR12901:SF10">
    <property type="entry name" value="COENZYME Q-BINDING PROTEIN COQ10, MITOCHONDRIAL"/>
    <property type="match status" value="1"/>
</dbReference>
<dbReference type="CDD" id="cd07813">
    <property type="entry name" value="COQ10p_like"/>
    <property type="match status" value="1"/>
</dbReference>
<name>A0AAN7VWK9_9PEZI</name>
<dbReference type="InterPro" id="IPR044996">
    <property type="entry name" value="COQ10-like"/>
</dbReference>
<evidence type="ECO:0000313" key="7">
    <source>
        <dbReference type="Proteomes" id="UP001310594"/>
    </source>
</evidence>
<dbReference type="GO" id="GO:0048039">
    <property type="term" value="F:ubiquinone binding"/>
    <property type="evidence" value="ECO:0007669"/>
    <property type="project" value="InterPro"/>
</dbReference>
<protein>
    <submittedName>
        <fullName evidence="6">Coenzyme Q-binding protein coq10, mitochondrial</fullName>
    </submittedName>
</protein>
<gene>
    <name evidence="6" type="primary">COQ10_2</name>
    <name evidence="6" type="ORF">LTR97_012653</name>
</gene>
<dbReference type="Gene3D" id="3.30.530.20">
    <property type="match status" value="1"/>
</dbReference>
<dbReference type="InterPro" id="IPR005031">
    <property type="entry name" value="COQ10_START"/>
</dbReference>